<gene>
    <name evidence="1" type="ORF">L201_006105</name>
</gene>
<dbReference type="RefSeq" id="XP_066077927.1">
    <property type="nucleotide sequence ID" value="XM_066221830.1"/>
</dbReference>
<dbReference type="EMBL" id="CP144105">
    <property type="protein sequence ID" value="WWC91164.1"/>
    <property type="molecule type" value="Genomic_DNA"/>
</dbReference>
<sequence length="466" mass="54173">MSSSSRESSSETWSEEQREICQLLQNNPYTVNHLDIHMADASSTAPSTSTAAPQTHQAELVWYIDHLRDDILSHLEKKDVLKLLQVNRFYFEIIVWNSTLYQTISMNVYTKLKEGCPKKRRDVYFNAVRELEYGFSWEGRLPSKHAQWEEILKDLPNLPSISRGKYSLHRSTEHDKEIFIFEYGRSYTINLGERHPRLFQSIALPKKWILRPNLDITISSITDITDINERSRVFQDSVSIRVKALEGRLKFLDIQMPLPTYIIRNTLEDLYRYGYLALTSLSIIQYDDEIINHLNVLPETLKHLTISSRSYASTYISIIDLITQVRWNTLPKLDGLKISCKLPPFEDFQDIHLEPPNPFTQDNVDATTDGLRNVESQLIFPVNHPMSHDDQISSYFNLIRKIATYLHSFLIFWGSIVIHVCRPTISSYSDKAGGILHKNEEYSRKLDKAFEREWRRLDKASANGAT</sequence>
<protein>
    <recommendedName>
        <fullName evidence="3">F-box domain-containing protein</fullName>
    </recommendedName>
</protein>
<name>A0AAX4K230_9TREE</name>
<organism evidence="1 2">
    <name type="scientific">Kwoniella dendrophila CBS 6074</name>
    <dbReference type="NCBI Taxonomy" id="1295534"/>
    <lineage>
        <taxon>Eukaryota</taxon>
        <taxon>Fungi</taxon>
        <taxon>Dikarya</taxon>
        <taxon>Basidiomycota</taxon>
        <taxon>Agaricomycotina</taxon>
        <taxon>Tremellomycetes</taxon>
        <taxon>Tremellales</taxon>
        <taxon>Cryptococcaceae</taxon>
        <taxon>Kwoniella</taxon>
    </lineage>
</organism>
<reference evidence="1 2" key="1">
    <citation type="submission" date="2024-01" db="EMBL/GenBank/DDBJ databases">
        <title>Comparative genomics of Cryptococcus and Kwoniella reveals pathogenesis evolution and contrasting modes of karyotype evolution via chromosome fusion or intercentromeric recombination.</title>
        <authorList>
            <person name="Coelho M.A."/>
            <person name="David-Palma M."/>
            <person name="Shea T."/>
            <person name="Bowers K."/>
            <person name="McGinley-Smith S."/>
            <person name="Mohammad A.W."/>
            <person name="Gnirke A."/>
            <person name="Yurkov A.M."/>
            <person name="Nowrousian M."/>
            <person name="Sun S."/>
            <person name="Cuomo C.A."/>
            <person name="Heitman J."/>
        </authorList>
    </citation>
    <scope>NUCLEOTIDE SEQUENCE [LARGE SCALE GENOMIC DNA]</scope>
    <source>
        <strain evidence="1 2">CBS 6074</strain>
    </source>
</reference>
<keyword evidence="2" id="KW-1185">Reference proteome</keyword>
<evidence type="ECO:0000313" key="2">
    <source>
        <dbReference type="Proteomes" id="UP001355207"/>
    </source>
</evidence>
<proteinExistence type="predicted"/>
<dbReference type="Proteomes" id="UP001355207">
    <property type="component" value="Chromosome 8"/>
</dbReference>
<dbReference type="AlphaFoldDB" id="A0AAX4K230"/>
<accession>A0AAX4K230</accession>
<evidence type="ECO:0000313" key="1">
    <source>
        <dbReference type="EMBL" id="WWC91164.1"/>
    </source>
</evidence>
<dbReference type="GeneID" id="91096775"/>
<evidence type="ECO:0008006" key="3">
    <source>
        <dbReference type="Google" id="ProtNLM"/>
    </source>
</evidence>